<dbReference type="AlphaFoldDB" id="A0A084UDX6"/>
<dbReference type="GO" id="GO:0003700">
    <property type="term" value="F:DNA-binding transcription factor activity"/>
    <property type="evidence" value="ECO:0007669"/>
    <property type="project" value="InterPro"/>
</dbReference>
<accession>A0A084UDX6</accession>
<name>A0A084UDX6_9HYPH</name>
<dbReference type="OrthoDB" id="9808698at2"/>
<dbReference type="PROSITE" id="PS50949">
    <property type="entry name" value="HTH_GNTR"/>
    <property type="match status" value="1"/>
</dbReference>
<dbReference type="Proteomes" id="UP000053675">
    <property type="component" value="Unassembled WGS sequence"/>
</dbReference>
<dbReference type="InterPro" id="IPR028978">
    <property type="entry name" value="Chorismate_lyase_/UTRA_dom_sf"/>
</dbReference>
<dbReference type="SMART" id="SM00345">
    <property type="entry name" value="HTH_GNTR"/>
    <property type="match status" value="1"/>
</dbReference>
<dbReference type="SUPFAM" id="SSF64288">
    <property type="entry name" value="Chorismate lyase-like"/>
    <property type="match status" value="1"/>
</dbReference>
<sequence length="235" mass="26783">MEYKPLYTQIRDQLVRRLVEGEWSPGMLIPSEMELARQMGVSQGTVRKALDVMTAENLLIRRQGKGTFVAQPEDSRILFQFFRLVPDNGQPDFPRSEVLSRTSSSATPAEADDLEIGAGDSVWRIERLRHLAEERILVETIVLPTERFPDFPEAEDMPNNIYQLFSARWRITIAQAEERIKAVAATSADAALLGCAKNWPLLRIHRVAKDLENKPVELRVSRCLTDNIHYAVNLR</sequence>
<dbReference type="PANTHER" id="PTHR44846">
    <property type="entry name" value="MANNOSYL-D-GLYCERATE TRANSPORT/METABOLISM SYSTEM REPRESSOR MNGR-RELATED"/>
    <property type="match status" value="1"/>
</dbReference>
<dbReference type="InterPro" id="IPR050679">
    <property type="entry name" value="Bact_HTH_transcr_reg"/>
</dbReference>
<protein>
    <submittedName>
        <fullName evidence="5">Transcriptional regulator, GntR family protein</fullName>
    </submittedName>
</protein>
<feature type="domain" description="HTH gntR-type" evidence="4">
    <location>
        <begin position="4"/>
        <end position="72"/>
    </location>
</feature>
<keyword evidence="2" id="KW-0238">DNA-binding</keyword>
<keyword evidence="3" id="KW-0804">Transcription</keyword>
<dbReference type="InterPro" id="IPR011663">
    <property type="entry name" value="UTRA"/>
</dbReference>
<keyword evidence="6" id="KW-1185">Reference proteome</keyword>
<dbReference type="Pfam" id="PF07702">
    <property type="entry name" value="UTRA"/>
    <property type="match status" value="1"/>
</dbReference>
<dbReference type="PRINTS" id="PR00035">
    <property type="entry name" value="HTHGNTR"/>
</dbReference>
<evidence type="ECO:0000259" key="4">
    <source>
        <dbReference type="PROSITE" id="PS50949"/>
    </source>
</evidence>
<dbReference type="InterPro" id="IPR036390">
    <property type="entry name" value="WH_DNA-bd_sf"/>
</dbReference>
<evidence type="ECO:0000256" key="3">
    <source>
        <dbReference type="ARBA" id="ARBA00023163"/>
    </source>
</evidence>
<evidence type="ECO:0000256" key="2">
    <source>
        <dbReference type="ARBA" id="ARBA00023125"/>
    </source>
</evidence>
<reference evidence="5 6" key="1">
    <citation type="submission" date="2014-05" db="EMBL/GenBank/DDBJ databases">
        <title>Draft Genome Sequence of Nitratireductor basaltis Strain UMTGB225, A Marine Bacterium Isolated from Green Barrel Tunicate.</title>
        <authorList>
            <person name="Gan H.Y."/>
        </authorList>
    </citation>
    <scope>NUCLEOTIDE SEQUENCE [LARGE SCALE GENOMIC DNA]</scope>
    <source>
        <strain evidence="5 6">UMTGB225</strain>
    </source>
</reference>
<dbReference type="GO" id="GO:0045892">
    <property type="term" value="P:negative regulation of DNA-templated transcription"/>
    <property type="evidence" value="ECO:0007669"/>
    <property type="project" value="TreeGrafter"/>
</dbReference>
<dbReference type="Pfam" id="PF00392">
    <property type="entry name" value="GntR"/>
    <property type="match status" value="1"/>
</dbReference>
<organism evidence="5 6">
    <name type="scientific">Nitratireductor basaltis</name>
    <dbReference type="NCBI Taxonomy" id="472175"/>
    <lineage>
        <taxon>Bacteria</taxon>
        <taxon>Pseudomonadati</taxon>
        <taxon>Pseudomonadota</taxon>
        <taxon>Alphaproteobacteria</taxon>
        <taxon>Hyphomicrobiales</taxon>
        <taxon>Phyllobacteriaceae</taxon>
        <taxon>Nitratireductor</taxon>
    </lineage>
</organism>
<dbReference type="Gene3D" id="3.40.1410.10">
    <property type="entry name" value="Chorismate lyase-like"/>
    <property type="match status" value="1"/>
</dbReference>
<dbReference type="RefSeq" id="WP_036482779.1">
    <property type="nucleotide sequence ID" value="NZ_JMQM01000001.1"/>
</dbReference>
<dbReference type="SMART" id="SM00866">
    <property type="entry name" value="UTRA"/>
    <property type="match status" value="1"/>
</dbReference>
<dbReference type="InterPro" id="IPR000524">
    <property type="entry name" value="Tscrpt_reg_HTH_GntR"/>
</dbReference>
<evidence type="ECO:0000313" key="5">
    <source>
        <dbReference type="EMBL" id="KFB11162.1"/>
    </source>
</evidence>
<dbReference type="EMBL" id="JMQM01000001">
    <property type="protein sequence ID" value="KFB11162.1"/>
    <property type="molecule type" value="Genomic_DNA"/>
</dbReference>
<gene>
    <name evidence="5" type="ORF">EL18_02207</name>
</gene>
<dbReference type="STRING" id="472175.EL18_02207"/>
<dbReference type="FunFam" id="1.10.10.10:FF:000079">
    <property type="entry name" value="GntR family transcriptional regulator"/>
    <property type="match status" value="1"/>
</dbReference>
<dbReference type="CDD" id="cd07377">
    <property type="entry name" value="WHTH_GntR"/>
    <property type="match status" value="1"/>
</dbReference>
<proteinExistence type="predicted"/>
<dbReference type="PATRIC" id="fig|472175.3.peg.2196"/>
<dbReference type="eggNOG" id="COG2188">
    <property type="taxonomic scope" value="Bacteria"/>
</dbReference>
<comment type="caution">
    <text evidence="5">The sequence shown here is derived from an EMBL/GenBank/DDBJ whole genome shotgun (WGS) entry which is preliminary data.</text>
</comment>
<dbReference type="InterPro" id="IPR036388">
    <property type="entry name" value="WH-like_DNA-bd_sf"/>
</dbReference>
<keyword evidence="1" id="KW-0805">Transcription regulation</keyword>
<dbReference type="GO" id="GO:0003677">
    <property type="term" value="F:DNA binding"/>
    <property type="evidence" value="ECO:0007669"/>
    <property type="project" value="UniProtKB-KW"/>
</dbReference>
<dbReference type="Gene3D" id="1.10.10.10">
    <property type="entry name" value="Winged helix-like DNA-binding domain superfamily/Winged helix DNA-binding domain"/>
    <property type="match status" value="1"/>
</dbReference>
<evidence type="ECO:0000256" key="1">
    <source>
        <dbReference type="ARBA" id="ARBA00023015"/>
    </source>
</evidence>
<evidence type="ECO:0000313" key="6">
    <source>
        <dbReference type="Proteomes" id="UP000053675"/>
    </source>
</evidence>
<dbReference type="SUPFAM" id="SSF46785">
    <property type="entry name" value="Winged helix' DNA-binding domain"/>
    <property type="match status" value="1"/>
</dbReference>
<dbReference type="PANTHER" id="PTHR44846:SF1">
    <property type="entry name" value="MANNOSYL-D-GLYCERATE TRANSPORT_METABOLISM SYSTEM REPRESSOR MNGR-RELATED"/>
    <property type="match status" value="1"/>
</dbReference>